<dbReference type="PROSITE" id="PS51257">
    <property type="entry name" value="PROKAR_LIPOPROTEIN"/>
    <property type="match status" value="1"/>
</dbReference>
<proteinExistence type="predicted"/>
<dbReference type="Proteomes" id="UP000176050">
    <property type="component" value="Chromosome"/>
</dbReference>
<dbReference type="KEGG" id="lul:LPB138_07525"/>
<gene>
    <name evidence="1" type="ORF">LPB138_07525</name>
</gene>
<dbReference type="RefSeq" id="WP_070236678.1">
    <property type="nucleotide sequence ID" value="NZ_CP017478.1"/>
</dbReference>
<evidence type="ECO:0000313" key="2">
    <source>
        <dbReference type="Proteomes" id="UP000176050"/>
    </source>
</evidence>
<dbReference type="AlphaFoldDB" id="A0A1D8P7H9"/>
<reference evidence="1 2" key="1">
    <citation type="submission" date="2016-10" db="EMBL/GenBank/DDBJ databases">
        <title>Lutibacter sp. LPB0138, isolated from marine gastropod.</title>
        <authorList>
            <person name="Kim E."/>
            <person name="Yi H."/>
        </authorList>
    </citation>
    <scope>NUCLEOTIDE SEQUENCE [LARGE SCALE GENOMIC DNA]</scope>
    <source>
        <strain evidence="1 2">LPB0138</strain>
    </source>
</reference>
<keyword evidence="2" id="KW-1185">Reference proteome</keyword>
<sequence>MSFSGKSICVLLTISLFFSCNKKENIEEKYTYEIISLLYNQLTSPIDYSKSMPPTPNGMAMKKEDSIHLLNYSKELIAKKQIIAIIPELEIPRNRKRKAHHDCSEYESLLNEYYIIDQKDSLKISKIHNIRKDSIIHFNESMIDKNRKDFENFDILLSFSQIEFNKEYDKAIIATSMSTSRLAGGGSLVFLERKNGLWTVKCTKNLWIS</sequence>
<organism evidence="1 2">
    <name type="scientific">Urechidicola croceus</name>
    <dbReference type="NCBI Taxonomy" id="1850246"/>
    <lineage>
        <taxon>Bacteria</taxon>
        <taxon>Pseudomonadati</taxon>
        <taxon>Bacteroidota</taxon>
        <taxon>Flavobacteriia</taxon>
        <taxon>Flavobacteriales</taxon>
        <taxon>Flavobacteriaceae</taxon>
        <taxon>Urechidicola</taxon>
    </lineage>
</organism>
<dbReference type="OrthoDB" id="1189501at2"/>
<evidence type="ECO:0008006" key="3">
    <source>
        <dbReference type="Google" id="ProtNLM"/>
    </source>
</evidence>
<accession>A0A1D8P7H9</accession>
<dbReference type="EMBL" id="CP017478">
    <property type="protein sequence ID" value="AOW20535.1"/>
    <property type="molecule type" value="Genomic_DNA"/>
</dbReference>
<protein>
    <recommendedName>
        <fullName evidence="3">Lipoprotein</fullName>
    </recommendedName>
</protein>
<name>A0A1D8P7H9_9FLAO</name>
<dbReference type="STRING" id="1850246.LPB138_07525"/>
<evidence type="ECO:0000313" key="1">
    <source>
        <dbReference type="EMBL" id="AOW20535.1"/>
    </source>
</evidence>